<evidence type="ECO:0000313" key="2">
    <source>
        <dbReference type="Proteomes" id="UP001287356"/>
    </source>
</evidence>
<keyword evidence="2" id="KW-1185">Reference proteome</keyword>
<reference evidence="1" key="2">
    <citation type="submission" date="2023-06" db="EMBL/GenBank/DDBJ databases">
        <authorList>
            <consortium name="Lawrence Berkeley National Laboratory"/>
            <person name="Haridas S."/>
            <person name="Hensen N."/>
            <person name="Bonometti L."/>
            <person name="Westerberg I."/>
            <person name="Brannstrom I.O."/>
            <person name="Guillou S."/>
            <person name="Cros-Aarteil S."/>
            <person name="Calhoun S."/>
            <person name="Kuo A."/>
            <person name="Mondo S."/>
            <person name="Pangilinan J."/>
            <person name="Riley R."/>
            <person name="Labutti K."/>
            <person name="Andreopoulos B."/>
            <person name="Lipzen A."/>
            <person name="Chen C."/>
            <person name="Yanf M."/>
            <person name="Daum C."/>
            <person name="Ng V."/>
            <person name="Clum A."/>
            <person name="Steindorff A."/>
            <person name="Ohm R."/>
            <person name="Martin F."/>
            <person name="Silar P."/>
            <person name="Natvig D."/>
            <person name="Lalanne C."/>
            <person name="Gautier V."/>
            <person name="Ament-Velasquez S.L."/>
            <person name="Kruys A."/>
            <person name="Hutchinson M.I."/>
            <person name="Powell A.J."/>
            <person name="Barry K."/>
            <person name="Miller A.N."/>
            <person name="Grigoriev I.V."/>
            <person name="Debuchy R."/>
            <person name="Gladieux P."/>
            <person name="Thoren M.H."/>
            <person name="Johannesson H."/>
        </authorList>
    </citation>
    <scope>NUCLEOTIDE SEQUENCE</scope>
    <source>
        <strain evidence="1">CBS 958.72</strain>
    </source>
</reference>
<reference evidence="1" key="1">
    <citation type="journal article" date="2023" name="Mol. Phylogenet. Evol.">
        <title>Genome-scale phylogeny and comparative genomics of the fungal order Sordariales.</title>
        <authorList>
            <person name="Hensen N."/>
            <person name="Bonometti L."/>
            <person name="Westerberg I."/>
            <person name="Brannstrom I.O."/>
            <person name="Guillou S."/>
            <person name="Cros-Aarteil S."/>
            <person name="Calhoun S."/>
            <person name="Haridas S."/>
            <person name="Kuo A."/>
            <person name="Mondo S."/>
            <person name="Pangilinan J."/>
            <person name="Riley R."/>
            <person name="LaButti K."/>
            <person name="Andreopoulos B."/>
            <person name="Lipzen A."/>
            <person name="Chen C."/>
            <person name="Yan M."/>
            <person name="Daum C."/>
            <person name="Ng V."/>
            <person name="Clum A."/>
            <person name="Steindorff A."/>
            <person name="Ohm R.A."/>
            <person name="Martin F."/>
            <person name="Silar P."/>
            <person name="Natvig D.O."/>
            <person name="Lalanne C."/>
            <person name="Gautier V."/>
            <person name="Ament-Velasquez S.L."/>
            <person name="Kruys A."/>
            <person name="Hutchinson M.I."/>
            <person name="Powell A.J."/>
            <person name="Barry K."/>
            <person name="Miller A.N."/>
            <person name="Grigoriev I.V."/>
            <person name="Debuchy R."/>
            <person name="Gladieux P."/>
            <person name="Hiltunen Thoren M."/>
            <person name="Johannesson H."/>
        </authorList>
    </citation>
    <scope>NUCLEOTIDE SEQUENCE</scope>
    <source>
        <strain evidence="1">CBS 958.72</strain>
    </source>
</reference>
<dbReference type="EMBL" id="JAULSN010000009">
    <property type="protein sequence ID" value="KAK3365018.1"/>
    <property type="molecule type" value="Genomic_DNA"/>
</dbReference>
<proteinExistence type="predicted"/>
<dbReference type="Proteomes" id="UP001287356">
    <property type="component" value="Unassembled WGS sequence"/>
</dbReference>
<protein>
    <submittedName>
        <fullName evidence="1">Uncharacterized protein</fullName>
    </submittedName>
</protein>
<comment type="caution">
    <text evidence="1">The sequence shown here is derived from an EMBL/GenBank/DDBJ whole genome shotgun (WGS) entry which is preliminary data.</text>
</comment>
<name>A0AAE0JVF5_9PEZI</name>
<organism evidence="1 2">
    <name type="scientific">Lasiosphaeria ovina</name>
    <dbReference type="NCBI Taxonomy" id="92902"/>
    <lineage>
        <taxon>Eukaryota</taxon>
        <taxon>Fungi</taxon>
        <taxon>Dikarya</taxon>
        <taxon>Ascomycota</taxon>
        <taxon>Pezizomycotina</taxon>
        <taxon>Sordariomycetes</taxon>
        <taxon>Sordariomycetidae</taxon>
        <taxon>Sordariales</taxon>
        <taxon>Lasiosphaeriaceae</taxon>
        <taxon>Lasiosphaeria</taxon>
    </lineage>
</organism>
<dbReference type="AlphaFoldDB" id="A0AAE0JVF5"/>
<evidence type="ECO:0000313" key="1">
    <source>
        <dbReference type="EMBL" id="KAK3365018.1"/>
    </source>
</evidence>
<accession>A0AAE0JVF5</accession>
<sequence>MAGTDQAVIGPVSIFNGIAGHLGRVCPTGSSMPEPEATDTTESICVSVGEYAWLTELQLLDYSTDEIADELLEKARDGPWIFSEINVPNNIVTFTHDFHIPGCVHSETAASREGLVDSAARPLSSNNGASLVQDMDGVEYSVRECIDYFYGLGGVGPLTHGFHGLRFGTVNFEQDNSTAIVSLADPESASDVLKEVEKAAAVLQQVGGASPRESRASAKSAKSATPSPEIRRLLEFLCPEMLLADWQQGERFLDSLVAQFVSLAFLSYSQGHCGPLRPFFPDTLPERILLIGDNRWSANFKGPCILGSLVDLSCFGDMLQQPVFTFQYLDQATALSLPNERPRLDLKASPEDLLDTWGPGEFITPTHDMDNLYAISLGGGLIMPTSKAKDAVLHWSRASKLDTLSASTFPRREKLIVGARVSANHKCEAGPQRQLRMACSLLEEMGTFPGYWEVSERQLGIGLQAGQSSIALLQFNQTWVKRQGLTRKAKMLARRSLYVSDLEGPFGVQISVCTGIARRVRLRDLLADVLPKTLVEDFDLLGILREGDLRAWLENLEHALQKAFESLAIAVLFLLQDTGMDRKGQDLIIGCIQPDLPFQCFRIPCRRENYWARMIADSEDIATFAYMTTRCLETDKVKCRGSDASWANSTALFWTAVSCCQESHGLPAAQGGNLTPSSVQWTLKHSEAYLIGRVDAPLRRYLCKWTGRTTSKNHSYSSR</sequence>
<gene>
    <name evidence="1" type="ORF">B0T24DRAFT_598336</name>
</gene>